<dbReference type="RefSeq" id="WP_367774607.1">
    <property type="nucleotide sequence ID" value="NZ_JBFNXR010000051.1"/>
</dbReference>
<protein>
    <submittedName>
        <fullName evidence="3">Sulfotransferase</fullName>
    </submittedName>
</protein>
<dbReference type="PANTHER" id="PTHR12788:SF10">
    <property type="entry name" value="PROTEIN-TYROSINE SULFOTRANSFERASE"/>
    <property type="match status" value="1"/>
</dbReference>
<accession>A0ABV3RG86</accession>
<dbReference type="InterPro" id="IPR027417">
    <property type="entry name" value="P-loop_NTPase"/>
</dbReference>
<dbReference type="InterPro" id="IPR026634">
    <property type="entry name" value="TPST-like"/>
</dbReference>
<keyword evidence="2" id="KW-0802">TPR repeat</keyword>
<organism evidence="3 4">
    <name type="scientific">Novosphingobium rhizovicinum</name>
    <dbReference type="NCBI Taxonomy" id="3228928"/>
    <lineage>
        <taxon>Bacteria</taxon>
        <taxon>Pseudomonadati</taxon>
        <taxon>Pseudomonadota</taxon>
        <taxon>Alphaproteobacteria</taxon>
        <taxon>Sphingomonadales</taxon>
        <taxon>Sphingomonadaceae</taxon>
        <taxon>Novosphingobium</taxon>
    </lineage>
</organism>
<evidence type="ECO:0000256" key="2">
    <source>
        <dbReference type="PROSITE-ProRule" id="PRU00339"/>
    </source>
</evidence>
<gene>
    <name evidence="3" type="ORF">ABUH87_13945</name>
</gene>
<dbReference type="SUPFAM" id="SSF48452">
    <property type="entry name" value="TPR-like"/>
    <property type="match status" value="1"/>
</dbReference>
<sequence length="521" mass="57275">MKGPAAARTALLRGDLATAGEAARAMIVADPQGGEGYFLVAMVAAEAGQIGKAVPLVEQALVLEPENSEYLAQYARLLILLRRDGEAGAAVHRAMEAEPQDARTLDTIGCVLARLGDHERSVVPFQTAVALEPDNLDYRYNHAAACGFTGRVDTARAEYESILSADPGNARAHYALAILSRQTREENHVERLSRALDAASKPADHLRLRYALAKELEDVGEAGGAFDALALANAEHKQHIQYEFSQDEKVFDALEAAFGGLTPTESVFQDAGGPIFVVGMPRTGTTLVDRILSSHSDVVSAGELQAMPLAVKQAAGTRSRLVIDAETVSAALIPAPGRIRELYLARAKHHVSPGVRRFVDKLPANFLYVGHIARSFPEARIVCLLRHPMDTVWSNFRNLFATQSAYYAYSYDLMDAARYYVRFMRLMDMWDRLYPGRVLRFSYEALVADQGRQTRNLLEHCGLAWDPACLSFHENRSAVATPSAAQVRRGLNADGVGRWKAHREHMEPVRTFFEQHGIPVD</sequence>
<feature type="repeat" description="TPR" evidence="2">
    <location>
        <begin position="34"/>
        <end position="67"/>
    </location>
</feature>
<dbReference type="SUPFAM" id="SSF52540">
    <property type="entry name" value="P-loop containing nucleoside triphosphate hydrolases"/>
    <property type="match status" value="1"/>
</dbReference>
<evidence type="ECO:0000313" key="3">
    <source>
        <dbReference type="EMBL" id="MEW9856239.1"/>
    </source>
</evidence>
<feature type="repeat" description="TPR" evidence="2">
    <location>
        <begin position="102"/>
        <end position="135"/>
    </location>
</feature>
<evidence type="ECO:0000256" key="1">
    <source>
        <dbReference type="ARBA" id="ARBA00022679"/>
    </source>
</evidence>
<comment type="caution">
    <text evidence="3">The sequence shown here is derived from an EMBL/GenBank/DDBJ whole genome shotgun (WGS) entry which is preliminary data.</text>
</comment>
<dbReference type="Gene3D" id="3.40.50.300">
    <property type="entry name" value="P-loop containing nucleotide triphosphate hydrolases"/>
    <property type="match status" value="1"/>
</dbReference>
<keyword evidence="4" id="KW-1185">Reference proteome</keyword>
<dbReference type="Gene3D" id="1.25.40.10">
    <property type="entry name" value="Tetratricopeptide repeat domain"/>
    <property type="match status" value="1"/>
</dbReference>
<reference evidence="3 4" key="1">
    <citation type="submission" date="2024-06" db="EMBL/GenBank/DDBJ databases">
        <title>Novosphingobium rhizovicinus M1R2S20.</title>
        <authorList>
            <person name="Sun J.-Q."/>
        </authorList>
    </citation>
    <scope>NUCLEOTIDE SEQUENCE [LARGE SCALE GENOMIC DNA]</scope>
    <source>
        <strain evidence="3 4">M1R2S20</strain>
    </source>
</reference>
<dbReference type="SMART" id="SM00028">
    <property type="entry name" value="TPR"/>
    <property type="match status" value="3"/>
</dbReference>
<dbReference type="EMBL" id="JBFNXR010000051">
    <property type="protein sequence ID" value="MEW9856239.1"/>
    <property type="molecule type" value="Genomic_DNA"/>
</dbReference>
<proteinExistence type="predicted"/>
<dbReference type="PANTHER" id="PTHR12788">
    <property type="entry name" value="PROTEIN-TYROSINE SULFOTRANSFERASE 2"/>
    <property type="match status" value="1"/>
</dbReference>
<keyword evidence="1" id="KW-0808">Transferase</keyword>
<dbReference type="PROSITE" id="PS50005">
    <property type="entry name" value="TPR"/>
    <property type="match status" value="2"/>
</dbReference>
<name>A0ABV3RG86_9SPHN</name>
<dbReference type="Proteomes" id="UP001556118">
    <property type="component" value="Unassembled WGS sequence"/>
</dbReference>
<dbReference type="InterPro" id="IPR019734">
    <property type="entry name" value="TPR_rpt"/>
</dbReference>
<dbReference type="Pfam" id="PF13469">
    <property type="entry name" value="Sulfotransfer_3"/>
    <property type="match status" value="1"/>
</dbReference>
<evidence type="ECO:0000313" key="4">
    <source>
        <dbReference type="Proteomes" id="UP001556118"/>
    </source>
</evidence>
<dbReference type="InterPro" id="IPR011990">
    <property type="entry name" value="TPR-like_helical_dom_sf"/>
</dbReference>